<organism evidence="5 6">
    <name type="scientific">Streptococcus caledonicus</name>
    <dbReference type="NCBI Taxonomy" id="2614158"/>
    <lineage>
        <taxon>Bacteria</taxon>
        <taxon>Bacillati</taxon>
        <taxon>Bacillota</taxon>
        <taxon>Bacilli</taxon>
        <taxon>Lactobacillales</taxon>
        <taxon>Streptococcaceae</taxon>
        <taxon>Streptococcus</taxon>
    </lineage>
</organism>
<keyword evidence="6" id="KW-1185">Reference proteome</keyword>
<dbReference type="InterPro" id="IPR013762">
    <property type="entry name" value="Integrase-like_cat_sf"/>
</dbReference>
<evidence type="ECO:0000256" key="3">
    <source>
        <dbReference type="ARBA" id="ARBA00023172"/>
    </source>
</evidence>
<gene>
    <name evidence="5" type="ORF">ACFPQ3_10965</name>
</gene>
<reference evidence="6" key="1">
    <citation type="journal article" date="2019" name="Int. J. Syst. Evol. Microbiol.">
        <title>The Global Catalogue of Microorganisms (GCM) 10K type strain sequencing project: providing services to taxonomists for standard genome sequencing and annotation.</title>
        <authorList>
            <consortium name="The Broad Institute Genomics Platform"/>
            <consortium name="The Broad Institute Genome Sequencing Center for Infectious Disease"/>
            <person name="Wu L."/>
            <person name="Ma J."/>
        </authorList>
    </citation>
    <scope>NUCLEOTIDE SEQUENCE [LARGE SCALE GENOMIC DNA]</scope>
    <source>
        <strain evidence="6">DT43</strain>
    </source>
</reference>
<comment type="similarity">
    <text evidence="1">Belongs to the 'phage' integrase family.</text>
</comment>
<dbReference type="EMBL" id="JBHSOJ010000032">
    <property type="protein sequence ID" value="MFC5632047.1"/>
    <property type="molecule type" value="Genomic_DNA"/>
</dbReference>
<evidence type="ECO:0000313" key="6">
    <source>
        <dbReference type="Proteomes" id="UP001596110"/>
    </source>
</evidence>
<dbReference type="Gene3D" id="1.10.443.10">
    <property type="entry name" value="Intergrase catalytic core"/>
    <property type="match status" value="1"/>
</dbReference>
<name>A0ABW0UFE9_9STRE</name>
<dbReference type="InterPro" id="IPR010998">
    <property type="entry name" value="Integrase_recombinase_N"/>
</dbReference>
<dbReference type="InterPro" id="IPR050090">
    <property type="entry name" value="Tyrosine_recombinase_XerCD"/>
</dbReference>
<keyword evidence="2" id="KW-0238">DNA-binding</keyword>
<dbReference type="Proteomes" id="UP001596110">
    <property type="component" value="Unassembled WGS sequence"/>
</dbReference>
<dbReference type="Pfam" id="PF00589">
    <property type="entry name" value="Phage_integrase"/>
    <property type="match status" value="1"/>
</dbReference>
<comment type="caution">
    <text evidence="5">The sequence shown here is derived from an EMBL/GenBank/DDBJ whole genome shotgun (WGS) entry which is preliminary data.</text>
</comment>
<evidence type="ECO:0000313" key="5">
    <source>
        <dbReference type="EMBL" id="MFC5632047.1"/>
    </source>
</evidence>
<accession>A0ABW0UFE9</accession>
<dbReference type="CDD" id="cd01189">
    <property type="entry name" value="INT_ICEBs1_C_like"/>
    <property type="match status" value="1"/>
</dbReference>
<proteinExistence type="inferred from homology"/>
<dbReference type="PROSITE" id="PS51898">
    <property type="entry name" value="TYR_RECOMBINASE"/>
    <property type="match status" value="1"/>
</dbReference>
<protein>
    <submittedName>
        <fullName evidence="5">Tyrosine-type recombinase/integrase</fullName>
    </submittedName>
</protein>
<keyword evidence="3" id="KW-0233">DNA recombination</keyword>
<dbReference type="InterPro" id="IPR002104">
    <property type="entry name" value="Integrase_catalytic"/>
</dbReference>
<evidence type="ECO:0000256" key="1">
    <source>
        <dbReference type="ARBA" id="ARBA00008857"/>
    </source>
</evidence>
<evidence type="ECO:0000259" key="4">
    <source>
        <dbReference type="PROSITE" id="PS51898"/>
    </source>
</evidence>
<dbReference type="Gene3D" id="1.10.150.130">
    <property type="match status" value="1"/>
</dbReference>
<sequence length="377" mass="44689">MATFRQRGKKKTWDYRIYDSKGKLIASNSGFRTKKEAQLEAAEKERAISQGYYFKSRLSLYDLWLRWYQLTIESSDRLESTKNKYLRRASVLKKEFSDKDVSDIKHSEYQEFINIYGQRVIKNTLSRLNADIRKAIKLAQRDGLFLNDFTDGVILNSQKKSKKIEDKYIDNSTDYHRLLLLIRQDLNYKKSITSFFLYILFKTGLRIAECMAMTWEDIDFENGFIRTYRRYDKINERFTEAKTDDSIREVPINQQIISVLKLLYREQKAYFDSRGLSNKEGFVFYSRLQAIPTHNAINKRLEHYLKELNLNENMTAYGARHTYASYLLAKGVDIWVVAKILGHKNIEQLTKTYGHLFQEKYESEIKEVRLLLTDKVS</sequence>
<feature type="domain" description="Tyr recombinase" evidence="4">
    <location>
        <begin position="164"/>
        <end position="366"/>
    </location>
</feature>
<dbReference type="SUPFAM" id="SSF56349">
    <property type="entry name" value="DNA breaking-rejoining enzymes"/>
    <property type="match status" value="1"/>
</dbReference>
<dbReference type="InterPro" id="IPR011010">
    <property type="entry name" value="DNA_brk_join_enz"/>
</dbReference>
<dbReference type="PANTHER" id="PTHR30349">
    <property type="entry name" value="PHAGE INTEGRASE-RELATED"/>
    <property type="match status" value="1"/>
</dbReference>
<evidence type="ECO:0000256" key="2">
    <source>
        <dbReference type="ARBA" id="ARBA00023125"/>
    </source>
</evidence>
<dbReference type="PANTHER" id="PTHR30349:SF64">
    <property type="entry name" value="PROPHAGE INTEGRASE INTD-RELATED"/>
    <property type="match status" value="1"/>
</dbReference>
<dbReference type="RefSeq" id="WP_156806315.1">
    <property type="nucleotide sequence ID" value="NZ_JBHSOJ010000032.1"/>
</dbReference>